<dbReference type="Pfam" id="PF01130">
    <property type="entry name" value="CD36"/>
    <property type="match status" value="1"/>
</dbReference>
<keyword evidence="10" id="KW-0325">Glycoprotein</keyword>
<sequence>MLYNMIIKNQTQVVPGTIMYKLNWAEVETPVFRKFFLFNVTNKEEFLAQTPGNYVKPIFQEIGPYVYREYLKKDNIEYQDYNSSVLQKVFYRQTATFFFVPELSNGTEDDIVTSLNIIVTLIPAVMEHVIPPGLLNTAYAVFNKLVRDTNSELLFTMTVGEYLFGFQDPLFTAILDKLFPEAESDIFGVFMLTNMSIGWRDYQVYTGKGDYKLTNEIVQFQNMSVLPYWFGETCNQINGTDGTMTAPFMNKEDRVYFYVDEMCRSIYATYQSEQEVHKIKGWRYNVPPDVFMSPANNEENTCFCADLNHVTCQHDGGNLVSSCLFGAPLFVTFPHFLYASDYYADKIVGMHPDEEKHQMYIIYEPTTGVVIDTESRIQLNLFMQPNSRAPVLNQIQEEFAFPMLWLNEVATLQESDASWFYLLLYRLDELVLLVEIVAIVVGSAFLGWAIGFPLYSKQRRKSQTSNQYASDYAMSPEKKNRKPVAVRTISTTQLVED</sequence>
<feature type="transmembrane region" description="Helical" evidence="13">
    <location>
        <begin position="430"/>
        <end position="455"/>
    </location>
</feature>
<dbReference type="InterPro" id="IPR002159">
    <property type="entry name" value="CD36_fam"/>
</dbReference>
<evidence type="ECO:0000256" key="8">
    <source>
        <dbReference type="ARBA" id="ARBA00023157"/>
    </source>
</evidence>
<keyword evidence="9" id="KW-0675">Receptor</keyword>
<evidence type="ECO:0000256" key="6">
    <source>
        <dbReference type="ARBA" id="ARBA00022989"/>
    </source>
</evidence>
<evidence type="ECO:0000256" key="9">
    <source>
        <dbReference type="ARBA" id="ARBA00023170"/>
    </source>
</evidence>
<evidence type="ECO:0000313" key="14">
    <source>
        <dbReference type="EMBL" id="CAB3229114.1"/>
    </source>
</evidence>
<organism evidence="14">
    <name type="scientific">Phallusia mammillata</name>
    <dbReference type="NCBI Taxonomy" id="59560"/>
    <lineage>
        <taxon>Eukaryota</taxon>
        <taxon>Metazoa</taxon>
        <taxon>Chordata</taxon>
        <taxon>Tunicata</taxon>
        <taxon>Ascidiacea</taxon>
        <taxon>Phlebobranchia</taxon>
        <taxon>Ascidiidae</taxon>
        <taxon>Phallusia</taxon>
    </lineage>
</organism>
<name>A0A6F9D9K1_9ASCI</name>
<comment type="subcellular location">
    <subcellularLocation>
        <location evidence="2">Cell membrane</location>
        <topology evidence="2">Multi-pass membrane protein</topology>
    </subcellularLocation>
    <subcellularLocation>
        <location evidence="1">Membrane</location>
        <location evidence="1">Caveola</location>
        <topology evidence="1">Multi-pass membrane protein</topology>
    </subcellularLocation>
</comment>
<dbReference type="GO" id="GO:0005901">
    <property type="term" value="C:caveola"/>
    <property type="evidence" value="ECO:0007669"/>
    <property type="project" value="UniProtKB-SubCell"/>
</dbReference>
<dbReference type="EMBL" id="LR783743">
    <property type="protein sequence ID" value="CAB3229114.1"/>
    <property type="molecule type" value="mRNA"/>
</dbReference>
<evidence type="ECO:0000256" key="12">
    <source>
        <dbReference type="ARBA" id="ARBA00042244"/>
    </source>
</evidence>
<dbReference type="GO" id="GO:0005044">
    <property type="term" value="F:scavenger receptor activity"/>
    <property type="evidence" value="ECO:0007669"/>
    <property type="project" value="TreeGrafter"/>
</dbReference>
<reference evidence="14" key="1">
    <citation type="submission" date="2020-04" db="EMBL/GenBank/DDBJ databases">
        <authorList>
            <person name="Neveu A P."/>
        </authorList>
    </citation>
    <scope>NUCLEOTIDE SEQUENCE</scope>
    <source>
        <tissue evidence="14">Whole embryo</tissue>
    </source>
</reference>
<evidence type="ECO:0000256" key="11">
    <source>
        <dbReference type="ARBA" id="ARBA00040821"/>
    </source>
</evidence>
<dbReference type="AlphaFoldDB" id="A0A6F9D9K1"/>
<protein>
    <recommendedName>
        <fullName evidence="11">Scavenger receptor class B member 1</fullName>
    </recommendedName>
    <alternativeName>
        <fullName evidence="12">SR-BI</fullName>
    </alternativeName>
</protein>
<evidence type="ECO:0000256" key="1">
    <source>
        <dbReference type="ARBA" id="ARBA00004189"/>
    </source>
</evidence>
<dbReference type="PANTHER" id="PTHR11923">
    <property type="entry name" value="SCAVENGER RECEPTOR CLASS B TYPE-1 SR-B1"/>
    <property type="match status" value="1"/>
</dbReference>
<evidence type="ECO:0000256" key="5">
    <source>
        <dbReference type="ARBA" id="ARBA00022692"/>
    </source>
</evidence>
<evidence type="ECO:0000256" key="2">
    <source>
        <dbReference type="ARBA" id="ARBA00004651"/>
    </source>
</evidence>
<comment type="similarity">
    <text evidence="3">Belongs to the CD36 family.</text>
</comment>
<accession>A0A6F9D9K1</accession>
<evidence type="ECO:0000256" key="7">
    <source>
        <dbReference type="ARBA" id="ARBA00023136"/>
    </source>
</evidence>
<gene>
    <name evidence="14" type="primary">Cd36</name>
</gene>
<keyword evidence="5 13" id="KW-0812">Transmembrane</keyword>
<dbReference type="PANTHER" id="PTHR11923:SF110">
    <property type="entry name" value="SCAVENGER RECEPTOR CLASS B MEMBER 1"/>
    <property type="match status" value="1"/>
</dbReference>
<keyword evidence="7 13" id="KW-0472">Membrane</keyword>
<keyword evidence="4" id="KW-1003">Cell membrane</keyword>
<evidence type="ECO:0000256" key="10">
    <source>
        <dbReference type="ARBA" id="ARBA00023180"/>
    </source>
</evidence>
<keyword evidence="6 13" id="KW-1133">Transmembrane helix</keyword>
<keyword evidence="8" id="KW-1015">Disulfide bond</keyword>
<proteinExistence type="evidence at transcript level"/>
<evidence type="ECO:0000256" key="4">
    <source>
        <dbReference type="ARBA" id="ARBA00022475"/>
    </source>
</evidence>
<dbReference type="PRINTS" id="PR01609">
    <property type="entry name" value="CD36FAMILY"/>
</dbReference>
<evidence type="ECO:0000256" key="13">
    <source>
        <dbReference type="SAM" id="Phobius"/>
    </source>
</evidence>
<dbReference type="GO" id="GO:0005737">
    <property type="term" value="C:cytoplasm"/>
    <property type="evidence" value="ECO:0007669"/>
    <property type="project" value="TreeGrafter"/>
</dbReference>
<evidence type="ECO:0000256" key="3">
    <source>
        <dbReference type="ARBA" id="ARBA00010532"/>
    </source>
</evidence>